<name>A0A1I9SAF2_9CAUD</name>
<keyword evidence="2" id="KW-1185">Reference proteome</keyword>
<evidence type="ECO:0000313" key="1">
    <source>
        <dbReference type="EMBL" id="AOZ63758.1"/>
    </source>
</evidence>
<dbReference type="OrthoDB" id="19076at10239"/>
<accession>A0A1I9SAF2</accession>
<reference evidence="2" key="1">
    <citation type="submission" date="2016-08" db="EMBL/GenBank/DDBJ databases">
        <authorList>
            <person name="Seilhamer J.J."/>
        </authorList>
    </citation>
    <scope>NUCLEOTIDE SEQUENCE [LARGE SCALE GENOMIC DNA]</scope>
</reference>
<evidence type="ECO:0000313" key="2">
    <source>
        <dbReference type="Proteomes" id="UP000224902"/>
    </source>
</evidence>
<proteinExistence type="predicted"/>
<dbReference type="Proteomes" id="UP000224902">
    <property type="component" value="Segment"/>
</dbReference>
<dbReference type="Gene3D" id="3.60.21.10">
    <property type="match status" value="1"/>
</dbReference>
<dbReference type="EMBL" id="KX774321">
    <property type="protein sequence ID" value="AOZ63758.1"/>
    <property type="molecule type" value="Genomic_DNA"/>
</dbReference>
<gene>
    <name evidence="1" type="ORF">SEA_WEASELS2_179</name>
</gene>
<organism evidence="1 2">
    <name type="scientific">Rhodococcus phage Weasels2</name>
    <dbReference type="NCBI Taxonomy" id="1897437"/>
    <lineage>
        <taxon>Viruses</taxon>
        <taxon>Duplodnaviria</taxon>
        <taxon>Heunggongvirae</taxon>
        <taxon>Uroviricota</taxon>
        <taxon>Caudoviricetes</taxon>
        <taxon>Weaselvirus</taxon>
        <taxon>Weaselvirus weasel</taxon>
    </lineage>
</organism>
<dbReference type="SUPFAM" id="SSF56300">
    <property type="entry name" value="Metallo-dependent phosphatases"/>
    <property type="match status" value="1"/>
</dbReference>
<protein>
    <submittedName>
        <fullName evidence="1">Phosphoesterase</fullName>
    </submittedName>
</protein>
<dbReference type="InterPro" id="IPR029052">
    <property type="entry name" value="Metallo-depent_PP-like"/>
</dbReference>
<sequence>MTMFFSSDHHLWHQNILKFDNRPFATIEEMNEQLILRHNSIVAPDDEWHALGDMLMGLKFKEHTEIFSEFNGNKKLYSGNHDRTSATNKLRERRDFWPCYSKHFTMMPDNFQVKVKDHVFNVSHFPYDGDHMEKDRYEEYRLEDKGVPLIHGHTHSKKKFSYSKNGTLQICVSVTAWDYYPAHENEIIEILEKHG</sequence>